<evidence type="ECO:0000313" key="11">
    <source>
        <dbReference type="Proteomes" id="UP000603141"/>
    </source>
</evidence>
<evidence type="ECO:0000256" key="6">
    <source>
        <dbReference type="ARBA" id="ARBA00022989"/>
    </source>
</evidence>
<dbReference type="InterPro" id="IPR047817">
    <property type="entry name" value="ABC2_TM_bact-type"/>
</dbReference>
<comment type="subcellular location">
    <subcellularLocation>
        <location evidence="1">Cell membrane</location>
        <topology evidence="1">Multi-pass membrane protein</topology>
    </subcellularLocation>
</comment>
<dbReference type="RefSeq" id="WP_200267653.1">
    <property type="nucleotide sequence ID" value="NZ_JAENIJ010000004.1"/>
</dbReference>
<accession>A0A934S846</accession>
<evidence type="ECO:0000256" key="5">
    <source>
        <dbReference type="ARBA" id="ARBA00022692"/>
    </source>
</evidence>
<proteinExistence type="inferred from homology"/>
<evidence type="ECO:0000256" key="7">
    <source>
        <dbReference type="ARBA" id="ARBA00023136"/>
    </source>
</evidence>
<feature type="domain" description="ABC transmembrane type-2" evidence="9">
    <location>
        <begin position="121"/>
        <end position="373"/>
    </location>
</feature>
<sequence>MKSISLRRLKALCWKETLQIFRDPSSNLIAFVLPVIMLLIFGYGINLDSSRLRIGVLNEDSGKDAHAFVSAMRHSAWLDVRSFQSRELMEKSLVDSQIRGFVIIPQDFTKRLENASDTAPVQLVADGSEPNIAQFVNSTVSGVWQSWQLERADDHGTKLQRDIVLEPRYWFNPSAESRNFLIPGSITVIMTVIGALLTSLVVAREWERGTMEALLASPVTRAELLLSKVIPYYVLGMVSLLLCVGVAHWGLRVPFRGGILALSMVGSFFLFSVLGIGLAISTATRNQFNAAQAALNAAFLPAMMLSGFIYEISSMPPFLRGVTHLIPARYFVSSMQTIFQAGSLWSVLLPDILMLMASSALFIGLTAKLTRRRME</sequence>
<dbReference type="PANTHER" id="PTHR30294">
    <property type="entry name" value="MEMBRANE COMPONENT OF ABC TRANSPORTER YHHJ-RELATED"/>
    <property type="match status" value="1"/>
</dbReference>
<evidence type="ECO:0000259" key="9">
    <source>
        <dbReference type="PROSITE" id="PS51012"/>
    </source>
</evidence>
<evidence type="ECO:0000256" key="4">
    <source>
        <dbReference type="ARBA" id="ARBA00022475"/>
    </source>
</evidence>
<dbReference type="GO" id="GO:0005886">
    <property type="term" value="C:plasma membrane"/>
    <property type="evidence" value="ECO:0007669"/>
    <property type="project" value="UniProtKB-SubCell"/>
</dbReference>
<reference evidence="10" key="1">
    <citation type="submission" date="2021-01" db="EMBL/GenBank/DDBJ databases">
        <title>Modified the classification status of verrucomicrobia.</title>
        <authorList>
            <person name="Feng X."/>
        </authorList>
    </citation>
    <scope>NUCLEOTIDE SEQUENCE</scope>
    <source>
        <strain evidence="10">KCTC 22041</strain>
    </source>
</reference>
<keyword evidence="5 8" id="KW-0812">Transmembrane</keyword>
<dbReference type="PANTHER" id="PTHR30294:SF29">
    <property type="entry name" value="MULTIDRUG ABC TRANSPORTER PERMEASE YBHS-RELATED"/>
    <property type="match status" value="1"/>
</dbReference>
<keyword evidence="3" id="KW-0813">Transport</keyword>
<keyword evidence="11" id="KW-1185">Reference proteome</keyword>
<feature type="transmembrane region" description="Helical" evidence="8">
    <location>
        <begin position="257"/>
        <end position="281"/>
    </location>
</feature>
<keyword evidence="4" id="KW-1003">Cell membrane</keyword>
<feature type="transmembrane region" description="Helical" evidence="8">
    <location>
        <begin position="28"/>
        <end position="45"/>
    </location>
</feature>
<evidence type="ECO:0000256" key="8">
    <source>
        <dbReference type="SAM" id="Phobius"/>
    </source>
</evidence>
<evidence type="ECO:0000256" key="3">
    <source>
        <dbReference type="ARBA" id="ARBA00022448"/>
    </source>
</evidence>
<dbReference type="AlphaFoldDB" id="A0A934S846"/>
<feature type="transmembrane region" description="Helical" evidence="8">
    <location>
        <begin position="230"/>
        <end position="251"/>
    </location>
</feature>
<dbReference type="InterPro" id="IPR051449">
    <property type="entry name" value="ABC-2_transporter_component"/>
</dbReference>
<feature type="transmembrane region" description="Helical" evidence="8">
    <location>
        <begin position="344"/>
        <end position="365"/>
    </location>
</feature>
<dbReference type="Gene3D" id="3.40.1710.10">
    <property type="entry name" value="abc type-2 transporter like domain"/>
    <property type="match status" value="1"/>
</dbReference>
<dbReference type="Proteomes" id="UP000603141">
    <property type="component" value="Unassembled WGS sequence"/>
</dbReference>
<keyword evidence="7 8" id="KW-0472">Membrane</keyword>
<dbReference type="GO" id="GO:0140359">
    <property type="term" value="F:ABC-type transporter activity"/>
    <property type="evidence" value="ECO:0007669"/>
    <property type="project" value="InterPro"/>
</dbReference>
<dbReference type="PROSITE" id="PS51012">
    <property type="entry name" value="ABC_TM2"/>
    <property type="match status" value="1"/>
</dbReference>
<evidence type="ECO:0000256" key="2">
    <source>
        <dbReference type="ARBA" id="ARBA00007783"/>
    </source>
</evidence>
<dbReference type="Pfam" id="PF12698">
    <property type="entry name" value="ABC2_membrane_3"/>
    <property type="match status" value="1"/>
</dbReference>
<dbReference type="InterPro" id="IPR013525">
    <property type="entry name" value="ABC2_TM"/>
</dbReference>
<name>A0A934S846_9BACT</name>
<comment type="caution">
    <text evidence="10">The sequence shown here is derived from an EMBL/GenBank/DDBJ whole genome shotgun (WGS) entry which is preliminary data.</text>
</comment>
<comment type="similarity">
    <text evidence="2">Belongs to the ABC-2 integral membrane protein family.</text>
</comment>
<evidence type="ECO:0000256" key="1">
    <source>
        <dbReference type="ARBA" id="ARBA00004651"/>
    </source>
</evidence>
<gene>
    <name evidence="10" type="ORF">JIN85_03385</name>
</gene>
<evidence type="ECO:0000313" key="10">
    <source>
        <dbReference type="EMBL" id="MBK1881442.1"/>
    </source>
</evidence>
<organism evidence="10 11">
    <name type="scientific">Luteolibacter pohnpeiensis</name>
    <dbReference type="NCBI Taxonomy" id="454153"/>
    <lineage>
        <taxon>Bacteria</taxon>
        <taxon>Pseudomonadati</taxon>
        <taxon>Verrucomicrobiota</taxon>
        <taxon>Verrucomicrobiia</taxon>
        <taxon>Verrucomicrobiales</taxon>
        <taxon>Verrucomicrobiaceae</taxon>
        <taxon>Luteolibacter</taxon>
    </lineage>
</organism>
<protein>
    <submittedName>
        <fullName evidence="10">ABC transporter permease</fullName>
    </submittedName>
</protein>
<feature type="transmembrane region" description="Helical" evidence="8">
    <location>
        <begin position="180"/>
        <end position="203"/>
    </location>
</feature>
<dbReference type="EMBL" id="JAENIJ010000004">
    <property type="protein sequence ID" value="MBK1881442.1"/>
    <property type="molecule type" value="Genomic_DNA"/>
</dbReference>
<feature type="transmembrane region" description="Helical" evidence="8">
    <location>
        <begin position="293"/>
        <end position="310"/>
    </location>
</feature>
<keyword evidence="6 8" id="KW-1133">Transmembrane helix</keyword>